<dbReference type="OrthoDB" id="427280at2759"/>
<evidence type="ECO:0000313" key="2">
    <source>
        <dbReference type="Proteomes" id="UP000654075"/>
    </source>
</evidence>
<protein>
    <recommendedName>
        <fullName evidence="3">Thioredoxin domain-containing protein</fullName>
    </recommendedName>
</protein>
<dbReference type="PANTHER" id="PTHR45184:SF1">
    <property type="entry name" value="DNAJ PROTEIN ERDJ3A"/>
    <property type="match status" value="1"/>
</dbReference>
<dbReference type="InterPro" id="IPR036249">
    <property type="entry name" value="Thioredoxin-like_sf"/>
</dbReference>
<organism evidence="1 2">
    <name type="scientific">Polarella glacialis</name>
    <name type="common">Dinoflagellate</name>
    <dbReference type="NCBI Taxonomy" id="89957"/>
    <lineage>
        <taxon>Eukaryota</taxon>
        <taxon>Sar</taxon>
        <taxon>Alveolata</taxon>
        <taxon>Dinophyceae</taxon>
        <taxon>Suessiales</taxon>
        <taxon>Suessiaceae</taxon>
        <taxon>Polarella</taxon>
    </lineage>
</organism>
<keyword evidence="2" id="KW-1185">Reference proteome</keyword>
<dbReference type="Gene3D" id="3.40.30.10">
    <property type="entry name" value="Glutaredoxin"/>
    <property type="match status" value="1"/>
</dbReference>
<dbReference type="SUPFAM" id="SSF52833">
    <property type="entry name" value="Thioredoxin-like"/>
    <property type="match status" value="1"/>
</dbReference>
<comment type="caution">
    <text evidence="1">The sequence shown here is derived from an EMBL/GenBank/DDBJ whole genome shotgun (WGS) entry which is preliminary data.</text>
</comment>
<dbReference type="PANTHER" id="PTHR45184">
    <property type="entry name" value="DNAJ PROTEIN ERDJ3A"/>
    <property type="match status" value="1"/>
</dbReference>
<reference evidence="1" key="1">
    <citation type="submission" date="2021-02" db="EMBL/GenBank/DDBJ databases">
        <authorList>
            <person name="Dougan E. K."/>
            <person name="Rhodes N."/>
            <person name="Thang M."/>
            <person name="Chan C."/>
        </authorList>
    </citation>
    <scope>NUCLEOTIDE SEQUENCE</scope>
</reference>
<name>A0A813HWN5_POLGL</name>
<dbReference type="EMBL" id="CAJNNV010033056">
    <property type="protein sequence ID" value="CAE8641950.1"/>
    <property type="molecule type" value="Genomic_DNA"/>
</dbReference>
<evidence type="ECO:0000313" key="1">
    <source>
        <dbReference type="EMBL" id="CAE8641950.1"/>
    </source>
</evidence>
<dbReference type="InterPro" id="IPR052842">
    <property type="entry name" value="ER_Co-chaperone"/>
</dbReference>
<dbReference type="AlphaFoldDB" id="A0A813HWN5"/>
<evidence type="ECO:0008006" key="3">
    <source>
        <dbReference type="Google" id="ProtNLM"/>
    </source>
</evidence>
<dbReference type="Proteomes" id="UP000654075">
    <property type="component" value="Unassembled WGS sequence"/>
</dbReference>
<sequence length="312" mass="35017">MIYPPNPVPAFKFEGKLEQKAISGKISRFMPDTTVMVTKDNIDTFLTTAHEKPKVLLFSNKKSPPTIWKALSTETVFKRTVSFGFVTEDQTDIVQRFKITKFPSVVMQRGGAAAVKEPYKGEMNFLGLKEWVNLHSESGMGDKLFSNSGGKEESLEEAKPWLAQEVPELTAKSQQDVCFKGEGLCVIYLKDGELSQAETEMLSGLSKRFTSQLSDRGAKMKWMWINLKIETKFQDLFAPSQFPSAVVFNPHKRLRFSKMDHGEENEHKGDEQGLVKLMDKVLGGDARFTMVPGQKLPSWAAREAPGAKKAEL</sequence>
<gene>
    <name evidence="1" type="ORF">PGLA1383_LOCUS56514</name>
</gene>
<dbReference type="OMA" id="EGVICVI"/>
<accession>A0A813HWN5</accession>
<proteinExistence type="predicted"/>